<dbReference type="GO" id="GO:0005886">
    <property type="term" value="C:plasma membrane"/>
    <property type="evidence" value="ECO:0007669"/>
    <property type="project" value="TreeGrafter"/>
</dbReference>
<keyword evidence="3 5" id="KW-1133">Transmembrane helix</keyword>
<feature type="transmembrane region" description="Helical" evidence="5">
    <location>
        <begin position="58"/>
        <end position="82"/>
    </location>
</feature>
<sequence length="221" mass="23855">MVCSTCSPLSSSSQRAWSTIFMFLACVIYPNGWGSSEVLEICGTTASEYRLGECSIRWAYILAMLGIFDAAALALLAFFSLLSYLPVRLVILSVCTGLFGTSVVRFVRLCLMFLSFYLYFSHCSDVSSVHGLDCSVYSGVERLPGEQAAPAHPAVGVGCTRRRDGSLQRVLSPFPQATLNQGLPAVTSSQQPCGTGNGHSLTTHYASVLLLLFILPTKETN</sequence>
<dbReference type="InterPro" id="IPR019372">
    <property type="entry name" value="LHFPL"/>
</dbReference>
<dbReference type="GO" id="GO:0007605">
    <property type="term" value="P:sensory perception of sound"/>
    <property type="evidence" value="ECO:0007669"/>
    <property type="project" value="TreeGrafter"/>
</dbReference>
<proteinExistence type="predicted"/>
<feature type="transmembrane region" description="Helical" evidence="5">
    <location>
        <begin position="89"/>
        <end position="120"/>
    </location>
</feature>
<evidence type="ECO:0000256" key="3">
    <source>
        <dbReference type="ARBA" id="ARBA00022989"/>
    </source>
</evidence>
<dbReference type="PANTHER" id="PTHR12489">
    <property type="entry name" value="LIPOMA HMGIC FUSION PARTNER-LIKE PROTEIN"/>
    <property type="match status" value="1"/>
</dbReference>
<keyword evidence="2 5" id="KW-0812">Transmembrane</keyword>
<dbReference type="Pfam" id="PF10242">
    <property type="entry name" value="L_HMGIC_fpl"/>
    <property type="match status" value="1"/>
</dbReference>
<reference evidence="6 7" key="1">
    <citation type="submission" date="2018-04" db="EMBL/GenBank/DDBJ databases">
        <title>The genome of golden apple snail Pomacea canaliculata provides insight into stress tolerance and invasive adaptation.</title>
        <authorList>
            <person name="Liu C."/>
            <person name="Liu B."/>
            <person name="Ren Y."/>
            <person name="Zhang Y."/>
            <person name="Wang H."/>
            <person name="Li S."/>
            <person name="Jiang F."/>
            <person name="Yin L."/>
            <person name="Zhang G."/>
            <person name="Qian W."/>
            <person name="Fan W."/>
        </authorList>
    </citation>
    <scope>NUCLEOTIDE SEQUENCE [LARGE SCALE GENOMIC DNA]</scope>
    <source>
        <strain evidence="6">SZHN2017</strain>
        <tissue evidence="6">Muscle</tissue>
    </source>
</reference>
<evidence type="ECO:0000256" key="2">
    <source>
        <dbReference type="ARBA" id="ARBA00022692"/>
    </source>
</evidence>
<dbReference type="OrthoDB" id="5873721at2759"/>
<comment type="subcellular location">
    <subcellularLocation>
        <location evidence="1">Membrane</location>
        <topology evidence="1">Multi-pass membrane protein</topology>
    </subcellularLocation>
</comment>
<name>A0A2T7NUJ6_POMCA</name>
<protein>
    <submittedName>
        <fullName evidence="6">Uncharacterized protein</fullName>
    </submittedName>
</protein>
<accession>A0A2T7NUJ6</accession>
<evidence type="ECO:0000313" key="6">
    <source>
        <dbReference type="EMBL" id="PVD24824.1"/>
    </source>
</evidence>
<evidence type="ECO:0000256" key="4">
    <source>
        <dbReference type="ARBA" id="ARBA00023136"/>
    </source>
</evidence>
<gene>
    <name evidence="6" type="ORF">C0Q70_15310</name>
</gene>
<evidence type="ECO:0000313" key="7">
    <source>
        <dbReference type="Proteomes" id="UP000245119"/>
    </source>
</evidence>
<dbReference type="AlphaFoldDB" id="A0A2T7NUJ6"/>
<organism evidence="6 7">
    <name type="scientific">Pomacea canaliculata</name>
    <name type="common">Golden apple snail</name>
    <dbReference type="NCBI Taxonomy" id="400727"/>
    <lineage>
        <taxon>Eukaryota</taxon>
        <taxon>Metazoa</taxon>
        <taxon>Spiralia</taxon>
        <taxon>Lophotrochozoa</taxon>
        <taxon>Mollusca</taxon>
        <taxon>Gastropoda</taxon>
        <taxon>Caenogastropoda</taxon>
        <taxon>Architaenioglossa</taxon>
        <taxon>Ampullarioidea</taxon>
        <taxon>Ampullariidae</taxon>
        <taxon>Pomacea</taxon>
    </lineage>
</organism>
<evidence type="ECO:0000256" key="1">
    <source>
        <dbReference type="ARBA" id="ARBA00004141"/>
    </source>
</evidence>
<evidence type="ECO:0000256" key="5">
    <source>
        <dbReference type="SAM" id="Phobius"/>
    </source>
</evidence>
<comment type="caution">
    <text evidence="6">The sequence shown here is derived from an EMBL/GenBank/DDBJ whole genome shotgun (WGS) entry which is preliminary data.</text>
</comment>
<keyword evidence="4 5" id="KW-0472">Membrane</keyword>
<dbReference type="STRING" id="400727.A0A2T7NUJ6"/>
<dbReference type="EMBL" id="PZQS01000009">
    <property type="protein sequence ID" value="PVD24824.1"/>
    <property type="molecule type" value="Genomic_DNA"/>
</dbReference>
<dbReference type="PANTHER" id="PTHR12489:SF1">
    <property type="entry name" value="LP10272P"/>
    <property type="match status" value="1"/>
</dbReference>
<keyword evidence="7" id="KW-1185">Reference proteome</keyword>
<dbReference type="Proteomes" id="UP000245119">
    <property type="component" value="Linkage Group LG9"/>
</dbReference>